<dbReference type="EMBL" id="CP050253">
    <property type="protein sequence ID" value="QIQ22199.1"/>
    <property type="molecule type" value="Genomic_DNA"/>
</dbReference>
<dbReference type="Pfam" id="PF00300">
    <property type="entry name" value="His_Phos_1"/>
    <property type="match status" value="1"/>
</dbReference>
<dbReference type="InterPro" id="IPR013078">
    <property type="entry name" value="His_Pase_superF_clade-1"/>
</dbReference>
<dbReference type="Proteomes" id="UP000501168">
    <property type="component" value="Chromosome"/>
</dbReference>
<dbReference type="GO" id="GO:0004331">
    <property type="term" value="F:fructose-2,6-bisphosphate 2-phosphatase activity"/>
    <property type="evidence" value="ECO:0007669"/>
    <property type="project" value="TreeGrafter"/>
</dbReference>
<keyword evidence="5" id="KW-1185">Reference proteome</keyword>
<evidence type="ECO:0000256" key="3">
    <source>
        <dbReference type="PIRSR" id="PIRSR613078-2"/>
    </source>
</evidence>
<dbReference type="SUPFAM" id="SSF53254">
    <property type="entry name" value="Phosphoglycerate mutase-like"/>
    <property type="match status" value="1"/>
</dbReference>
<evidence type="ECO:0000313" key="5">
    <source>
        <dbReference type="Proteomes" id="UP000501168"/>
    </source>
</evidence>
<protein>
    <submittedName>
        <fullName evidence="4">Histidine phosphatase family protein</fullName>
    </submittedName>
</protein>
<feature type="binding site" evidence="3">
    <location>
        <begin position="10"/>
        <end position="17"/>
    </location>
    <ligand>
        <name>substrate</name>
    </ligand>
</feature>
<gene>
    <name evidence="4" type="ORF">IPMB12_11170</name>
</gene>
<reference evidence="4 5" key="1">
    <citation type="submission" date="2020-03" db="EMBL/GenBank/DDBJ databases">
        <title>Complete genome sequence of Orbus sp. IPMB12 (BCRC 80908).</title>
        <authorList>
            <person name="Lo W.-S."/>
            <person name="Chang T.-H."/>
            <person name="Kuo C.-H."/>
        </authorList>
    </citation>
    <scope>NUCLEOTIDE SEQUENCE [LARGE SCALE GENOMIC DNA]</scope>
    <source>
        <strain evidence="4 5">IPMB12</strain>
    </source>
</reference>
<feature type="active site" description="Tele-phosphohistidine intermediate" evidence="2">
    <location>
        <position position="11"/>
    </location>
</feature>
<evidence type="ECO:0000256" key="1">
    <source>
        <dbReference type="ARBA" id="ARBA00022801"/>
    </source>
</evidence>
<dbReference type="RefSeq" id="WP_166917496.1">
    <property type="nucleotide sequence ID" value="NZ_CP050253.1"/>
</dbReference>
<dbReference type="FunCoup" id="A0A6G9IEG3">
    <property type="interactions" value="547"/>
</dbReference>
<dbReference type="InterPro" id="IPR029033">
    <property type="entry name" value="His_PPase_superfam"/>
</dbReference>
<dbReference type="KEGG" id="orb:IPMB12_11170"/>
<dbReference type="PANTHER" id="PTHR46517">
    <property type="entry name" value="FRUCTOSE-2,6-BISPHOSPHATASE TIGAR"/>
    <property type="match status" value="1"/>
</dbReference>
<dbReference type="CDD" id="cd07067">
    <property type="entry name" value="HP_PGM_like"/>
    <property type="match status" value="1"/>
</dbReference>
<evidence type="ECO:0000256" key="2">
    <source>
        <dbReference type="PIRSR" id="PIRSR613078-1"/>
    </source>
</evidence>
<dbReference type="PANTHER" id="PTHR46517:SF1">
    <property type="entry name" value="FRUCTOSE-2,6-BISPHOSPHATASE TIGAR"/>
    <property type="match status" value="1"/>
</dbReference>
<dbReference type="InterPro" id="IPR051695">
    <property type="entry name" value="Phosphoglycerate_Mutase"/>
</dbReference>
<feature type="binding site" evidence="3">
    <location>
        <position position="60"/>
    </location>
    <ligand>
        <name>substrate</name>
    </ligand>
</feature>
<accession>A0A6G9IEG3</accession>
<dbReference type="GO" id="GO:0043456">
    <property type="term" value="P:regulation of pentose-phosphate shunt"/>
    <property type="evidence" value="ECO:0007669"/>
    <property type="project" value="TreeGrafter"/>
</dbReference>
<dbReference type="GO" id="GO:0045820">
    <property type="term" value="P:negative regulation of glycolytic process"/>
    <property type="evidence" value="ECO:0007669"/>
    <property type="project" value="TreeGrafter"/>
</dbReference>
<organism evidence="4 5">
    <name type="scientific">Zophobihabitans entericus</name>
    <dbReference type="NCBI Taxonomy" id="1635327"/>
    <lineage>
        <taxon>Bacteria</taxon>
        <taxon>Pseudomonadati</taxon>
        <taxon>Pseudomonadota</taxon>
        <taxon>Gammaproteobacteria</taxon>
        <taxon>Orbales</taxon>
        <taxon>Orbaceae</taxon>
        <taxon>Zophobihabitans</taxon>
    </lineage>
</organism>
<dbReference type="InParanoid" id="A0A6G9IEG3"/>
<name>A0A6G9IEG3_9GAMM</name>
<keyword evidence="1" id="KW-0378">Hydrolase</keyword>
<dbReference type="Gene3D" id="3.40.50.1240">
    <property type="entry name" value="Phosphoglycerate mutase-like"/>
    <property type="match status" value="1"/>
</dbReference>
<proteinExistence type="predicted"/>
<evidence type="ECO:0000313" key="4">
    <source>
        <dbReference type="EMBL" id="QIQ22199.1"/>
    </source>
</evidence>
<dbReference type="GO" id="GO:0005829">
    <property type="term" value="C:cytosol"/>
    <property type="evidence" value="ECO:0007669"/>
    <property type="project" value="TreeGrafter"/>
</dbReference>
<sequence>MKNINLYFIRHGETEWNLKNWMQGIQDSPLTDKGISGAKITGRSLSNIPFLKAYSSDLTRAVHTRDYIVEQLTNSPDVDIHKGLREMDFGIWEGVSIDELHQDKEFHHYMNVPASYNHSLVQGEGFMDVLTRTQQALDEIVASVSAQDSNILIVTHGTLLRLLLCVINGGDWHKHRTQEYFPKPFNTSISLVNYQKSPEQEKGTYSLVYYNDVSHLSNTGN</sequence>
<dbReference type="SMART" id="SM00855">
    <property type="entry name" value="PGAM"/>
    <property type="match status" value="1"/>
</dbReference>
<feature type="active site" description="Proton donor/acceptor" evidence="2">
    <location>
        <position position="86"/>
    </location>
</feature>
<dbReference type="AlphaFoldDB" id="A0A6G9IEG3"/>